<reference evidence="3 4" key="1">
    <citation type="journal article" date="2016" name="G3 (Bethesda)">
        <title>First Draft Assembly and Annotation of the Genome of a California Endemic Oak Quercus lobata Nee (Fagaceae).</title>
        <authorList>
            <person name="Sork V.L."/>
            <person name="Fitz-Gibbon S.T."/>
            <person name="Puiu D."/>
            <person name="Crepeau M."/>
            <person name="Gugger P.F."/>
            <person name="Sherman R."/>
            <person name="Stevens K."/>
            <person name="Langley C.H."/>
            <person name="Pellegrini M."/>
            <person name="Salzberg S.L."/>
        </authorList>
    </citation>
    <scope>NUCLEOTIDE SEQUENCE [LARGE SCALE GENOMIC DNA]</scope>
    <source>
        <strain evidence="3 4">cv. SW786</strain>
    </source>
</reference>
<comment type="cofactor">
    <cofactor evidence="1">
        <name>heme</name>
        <dbReference type="ChEBI" id="CHEBI:30413"/>
    </cofactor>
</comment>
<keyword evidence="1 2" id="KW-0408">Iron</keyword>
<dbReference type="OMA" id="IGHRVEK"/>
<keyword evidence="1 2" id="KW-0349">Heme</keyword>
<dbReference type="Pfam" id="PF00067">
    <property type="entry name" value="p450"/>
    <property type="match status" value="2"/>
</dbReference>
<protein>
    <recommendedName>
        <fullName evidence="5">Cytochrome P450</fullName>
    </recommendedName>
</protein>
<dbReference type="PANTHER" id="PTHR47951">
    <property type="entry name" value="OS08G0547900 PROTEIN"/>
    <property type="match status" value="1"/>
</dbReference>
<dbReference type="InterPro" id="IPR017972">
    <property type="entry name" value="Cyt_P450_CS"/>
</dbReference>
<dbReference type="InterPro" id="IPR002401">
    <property type="entry name" value="Cyt_P450_E_grp-I"/>
</dbReference>
<evidence type="ECO:0000313" key="4">
    <source>
        <dbReference type="Proteomes" id="UP000594261"/>
    </source>
</evidence>
<evidence type="ECO:0000256" key="1">
    <source>
        <dbReference type="PIRSR" id="PIRSR602401-1"/>
    </source>
</evidence>
<dbReference type="PRINTS" id="PR00463">
    <property type="entry name" value="EP450I"/>
</dbReference>
<keyword evidence="1 2" id="KW-0479">Metal-binding</keyword>
<dbReference type="PROSITE" id="PS00086">
    <property type="entry name" value="CYTOCHROME_P450"/>
    <property type="match status" value="1"/>
</dbReference>
<dbReference type="InParanoid" id="A0A7N2N2Z2"/>
<dbReference type="GO" id="GO:0016705">
    <property type="term" value="F:oxidoreductase activity, acting on paired donors, with incorporation or reduction of molecular oxygen"/>
    <property type="evidence" value="ECO:0007669"/>
    <property type="project" value="InterPro"/>
</dbReference>
<dbReference type="GO" id="GO:0020037">
    <property type="term" value="F:heme binding"/>
    <property type="evidence" value="ECO:0007669"/>
    <property type="project" value="InterPro"/>
</dbReference>
<dbReference type="InterPro" id="IPR001128">
    <property type="entry name" value="Cyt_P450"/>
</dbReference>
<evidence type="ECO:0000313" key="3">
    <source>
        <dbReference type="EnsemblPlants" id="QL12p014408:mrna"/>
    </source>
</evidence>
<name>A0A7N2N2Z2_QUELO</name>
<proteinExistence type="inferred from homology"/>
<dbReference type="PRINTS" id="PR00385">
    <property type="entry name" value="P450"/>
</dbReference>
<dbReference type="Proteomes" id="UP000594261">
    <property type="component" value="Chromosome 12"/>
</dbReference>
<dbReference type="Gramene" id="QL12p014408:mrna">
    <property type="protein sequence ID" value="QL12p014408:mrna"/>
    <property type="gene ID" value="QL12p014408"/>
</dbReference>
<dbReference type="GO" id="GO:0005506">
    <property type="term" value="F:iron ion binding"/>
    <property type="evidence" value="ECO:0007669"/>
    <property type="project" value="InterPro"/>
</dbReference>
<dbReference type="SUPFAM" id="SSF48264">
    <property type="entry name" value="Cytochrome P450"/>
    <property type="match status" value="1"/>
</dbReference>
<evidence type="ECO:0008006" key="5">
    <source>
        <dbReference type="Google" id="ProtNLM"/>
    </source>
</evidence>
<dbReference type="Gene3D" id="1.10.630.10">
    <property type="entry name" value="Cytochrome P450"/>
    <property type="match status" value="2"/>
</dbReference>
<dbReference type="PANTHER" id="PTHR47951:SF7">
    <property type="entry name" value="FLAVONOID 3',5'-HYDROXYLASE-LIKE ISOFORM X1"/>
    <property type="match status" value="1"/>
</dbReference>
<sequence length="362" mass="41204">MNMNHIFPYFSRFTQVFHKVIPPLPPGPRGLPIIGYLPFLGTEHHRKFEELAGVYGPIYKVWLGQKLCVVVNSPSLVKEVVRDQDTIFCNRDPPIAALAATFGGADIAFSSYGPNWRKLHKIFVREMPIKEIFQWSENILDTAIEKRMNSNEGKEDGTGKFEQKDFLQFLLELKEKNDTATSISMTQVKALLLDIMVGGSETTATMVEWVMAELMQHLEAMRKVNEELTEIVGSDSLVEESHLPKLHYLDVVIKETCRLHPALPFLVPRCPSQSSTIGGYYVPKGTRILLNVWAIHKDPKIWENPLEFQPERFLNNPSKFDFSGNDFKYIPFGSGRRICAGIPLAERTLTYTIASFLHSIEF</sequence>
<comment type="similarity">
    <text evidence="2">Belongs to the cytochrome P450 family.</text>
</comment>
<dbReference type="AlphaFoldDB" id="A0A7N2N2Z2"/>
<keyword evidence="4" id="KW-1185">Reference proteome</keyword>
<keyword evidence="2" id="KW-0560">Oxidoreductase</keyword>
<reference evidence="3" key="2">
    <citation type="submission" date="2021-01" db="UniProtKB">
        <authorList>
            <consortium name="EnsemblPlants"/>
        </authorList>
    </citation>
    <scope>IDENTIFICATION</scope>
</reference>
<feature type="binding site" description="axial binding residue" evidence="1">
    <location>
        <position position="339"/>
    </location>
    <ligand>
        <name>heme</name>
        <dbReference type="ChEBI" id="CHEBI:30413"/>
    </ligand>
    <ligandPart>
        <name>Fe</name>
        <dbReference type="ChEBI" id="CHEBI:18248"/>
    </ligandPart>
</feature>
<accession>A0A7N2N2Z2</accession>
<dbReference type="EMBL" id="LRBV02000012">
    <property type="status" value="NOT_ANNOTATED_CDS"/>
    <property type="molecule type" value="Genomic_DNA"/>
</dbReference>
<dbReference type="InterPro" id="IPR036396">
    <property type="entry name" value="Cyt_P450_sf"/>
</dbReference>
<dbReference type="GO" id="GO:0004497">
    <property type="term" value="F:monooxygenase activity"/>
    <property type="evidence" value="ECO:0007669"/>
    <property type="project" value="UniProtKB-KW"/>
</dbReference>
<keyword evidence="2" id="KW-0503">Monooxygenase</keyword>
<organism evidence="3 4">
    <name type="scientific">Quercus lobata</name>
    <name type="common">Valley oak</name>
    <dbReference type="NCBI Taxonomy" id="97700"/>
    <lineage>
        <taxon>Eukaryota</taxon>
        <taxon>Viridiplantae</taxon>
        <taxon>Streptophyta</taxon>
        <taxon>Embryophyta</taxon>
        <taxon>Tracheophyta</taxon>
        <taxon>Spermatophyta</taxon>
        <taxon>Magnoliopsida</taxon>
        <taxon>eudicotyledons</taxon>
        <taxon>Gunneridae</taxon>
        <taxon>Pentapetalae</taxon>
        <taxon>rosids</taxon>
        <taxon>fabids</taxon>
        <taxon>Fagales</taxon>
        <taxon>Fagaceae</taxon>
        <taxon>Quercus</taxon>
    </lineage>
</organism>
<dbReference type="EnsemblPlants" id="QL12p014408:mrna">
    <property type="protein sequence ID" value="QL12p014408:mrna"/>
    <property type="gene ID" value="QL12p014408"/>
</dbReference>
<evidence type="ECO:0000256" key="2">
    <source>
        <dbReference type="RuleBase" id="RU000461"/>
    </source>
</evidence>